<dbReference type="Gene3D" id="3.80.10.10">
    <property type="entry name" value="Ribonuclease Inhibitor"/>
    <property type="match status" value="1"/>
</dbReference>
<name>A0AAD3D3F4_9STRA</name>
<evidence type="ECO:0008006" key="3">
    <source>
        <dbReference type="Google" id="ProtNLM"/>
    </source>
</evidence>
<dbReference type="InterPro" id="IPR026906">
    <property type="entry name" value="LRR_5"/>
</dbReference>
<sequence length="121" mass="14206">MNITPEEWQTFTPGVRMYKGKKTCFYNGQELMNGWDDHDNPICLVYSFIEKQTWEAVVVLPGVEVIQWGAFCFSKNLERVMMSDSVKRIEAQAFYHCYGLKYIQQSRNLTKDTLFIEHVPP</sequence>
<dbReference type="EMBL" id="BLLK01000057">
    <property type="protein sequence ID" value="GFH57028.1"/>
    <property type="molecule type" value="Genomic_DNA"/>
</dbReference>
<gene>
    <name evidence="1" type="ORF">CTEN210_13504</name>
</gene>
<dbReference type="AlphaFoldDB" id="A0AAD3D3F4"/>
<comment type="caution">
    <text evidence="1">The sequence shown here is derived from an EMBL/GenBank/DDBJ whole genome shotgun (WGS) entry which is preliminary data.</text>
</comment>
<dbReference type="Proteomes" id="UP001054902">
    <property type="component" value="Unassembled WGS sequence"/>
</dbReference>
<dbReference type="Pfam" id="PF13306">
    <property type="entry name" value="LRR_5"/>
    <property type="match status" value="1"/>
</dbReference>
<proteinExistence type="predicted"/>
<keyword evidence="2" id="KW-1185">Reference proteome</keyword>
<protein>
    <recommendedName>
        <fullName evidence="3">Leucine-rich repeat domain-containing protein</fullName>
    </recommendedName>
</protein>
<evidence type="ECO:0000313" key="2">
    <source>
        <dbReference type="Proteomes" id="UP001054902"/>
    </source>
</evidence>
<dbReference type="InterPro" id="IPR032675">
    <property type="entry name" value="LRR_dom_sf"/>
</dbReference>
<accession>A0AAD3D3F4</accession>
<evidence type="ECO:0000313" key="1">
    <source>
        <dbReference type="EMBL" id="GFH57028.1"/>
    </source>
</evidence>
<organism evidence="1 2">
    <name type="scientific">Chaetoceros tenuissimus</name>
    <dbReference type="NCBI Taxonomy" id="426638"/>
    <lineage>
        <taxon>Eukaryota</taxon>
        <taxon>Sar</taxon>
        <taxon>Stramenopiles</taxon>
        <taxon>Ochrophyta</taxon>
        <taxon>Bacillariophyta</taxon>
        <taxon>Coscinodiscophyceae</taxon>
        <taxon>Chaetocerotophycidae</taxon>
        <taxon>Chaetocerotales</taxon>
        <taxon>Chaetocerotaceae</taxon>
        <taxon>Chaetoceros</taxon>
    </lineage>
</organism>
<reference evidence="1 2" key="1">
    <citation type="journal article" date="2021" name="Sci. Rep.">
        <title>The genome of the diatom Chaetoceros tenuissimus carries an ancient integrated fragment of an extant virus.</title>
        <authorList>
            <person name="Hongo Y."/>
            <person name="Kimura K."/>
            <person name="Takaki Y."/>
            <person name="Yoshida Y."/>
            <person name="Baba S."/>
            <person name="Kobayashi G."/>
            <person name="Nagasaki K."/>
            <person name="Hano T."/>
            <person name="Tomaru Y."/>
        </authorList>
    </citation>
    <scope>NUCLEOTIDE SEQUENCE [LARGE SCALE GENOMIC DNA]</scope>
    <source>
        <strain evidence="1 2">NIES-3715</strain>
    </source>
</reference>